<comment type="caution">
    <text evidence="1">The sequence shown here is derived from an EMBL/GenBank/DDBJ whole genome shotgun (WGS) entry which is preliminary data.</text>
</comment>
<evidence type="ECO:0008006" key="3">
    <source>
        <dbReference type="Google" id="ProtNLM"/>
    </source>
</evidence>
<dbReference type="InterPro" id="IPR018550">
    <property type="entry name" value="Lipid-A_deacylase-rel"/>
</dbReference>
<gene>
    <name evidence="1" type="ORF">GCM10011386_23950</name>
</gene>
<keyword evidence="2" id="KW-1185">Reference proteome</keyword>
<sequence length="373" mass="40839">MENNRLPQLTTTVIVWLVLCLTTGRAQQPPSIHALSIKPTYGLDMANTGGGNRNFLYGLHASYDRDLSASSQAWVNLLNAKGLSFGVLWHNMDHMTEIVESQAYTHGMAIGLLSEVDFQLLQAGSVKFLLTPGVGLTYITQTIKTQPATTTVGSHLNLALSAELGLEIPVSNRTSFLAAANVLHYSNGGLKIPNGGINTVNGSIGIKTALGHAKHTPSAGSSNFQPIVGSSGELVVGVGQRGKYRTSGGFWRTGVYGGYNYYLNQAVGFKAGLDMVYYHQVFDGNFEKTFQYYGSSYDRIRLGTSAGAEVALGRFAINGMFGKYLHYNSFHGVQWYWTSALRYYITPNIGLQSTLYMHRMQADYLNWALVFRI</sequence>
<protein>
    <recommendedName>
        <fullName evidence="3">Lipid A 3-O-deacylase (PagL)</fullName>
    </recommendedName>
</protein>
<reference evidence="2" key="1">
    <citation type="journal article" date="2019" name="Int. J. Syst. Evol. Microbiol.">
        <title>The Global Catalogue of Microorganisms (GCM) 10K type strain sequencing project: providing services to taxonomists for standard genome sequencing and annotation.</title>
        <authorList>
            <consortium name="The Broad Institute Genomics Platform"/>
            <consortium name="The Broad Institute Genome Sequencing Center for Infectious Disease"/>
            <person name="Wu L."/>
            <person name="Ma J."/>
        </authorList>
    </citation>
    <scope>NUCLEOTIDE SEQUENCE [LARGE SCALE GENOMIC DNA]</scope>
    <source>
        <strain evidence="2">CGMCC 1.15342</strain>
    </source>
</reference>
<accession>A0ABQ1LXJ8</accession>
<dbReference type="Gene3D" id="2.40.160.20">
    <property type="match status" value="1"/>
</dbReference>
<evidence type="ECO:0000313" key="2">
    <source>
        <dbReference type="Proteomes" id="UP000597338"/>
    </source>
</evidence>
<dbReference type="RefSeq" id="WP_188750967.1">
    <property type="nucleotide sequence ID" value="NZ_BMIK01000007.1"/>
</dbReference>
<evidence type="ECO:0000313" key="1">
    <source>
        <dbReference type="EMBL" id="GGC31171.1"/>
    </source>
</evidence>
<dbReference type="EMBL" id="BMIK01000007">
    <property type="protein sequence ID" value="GGC31171.1"/>
    <property type="molecule type" value="Genomic_DNA"/>
</dbReference>
<dbReference type="Pfam" id="PF09411">
    <property type="entry name" value="PagL"/>
    <property type="match status" value="1"/>
</dbReference>
<name>A0ABQ1LXJ8_9SPHI</name>
<dbReference type="Proteomes" id="UP000597338">
    <property type="component" value="Unassembled WGS sequence"/>
</dbReference>
<organism evidence="1 2">
    <name type="scientific">Parapedobacter defluvii</name>
    <dbReference type="NCBI Taxonomy" id="2045106"/>
    <lineage>
        <taxon>Bacteria</taxon>
        <taxon>Pseudomonadati</taxon>
        <taxon>Bacteroidota</taxon>
        <taxon>Sphingobacteriia</taxon>
        <taxon>Sphingobacteriales</taxon>
        <taxon>Sphingobacteriaceae</taxon>
        <taxon>Parapedobacter</taxon>
    </lineage>
</organism>
<proteinExistence type="predicted"/>